<organism evidence="2 3">
    <name type="scientific">Caerostris extrusa</name>
    <name type="common">Bark spider</name>
    <name type="synonym">Caerostris bankana</name>
    <dbReference type="NCBI Taxonomy" id="172846"/>
    <lineage>
        <taxon>Eukaryota</taxon>
        <taxon>Metazoa</taxon>
        <taxon>Ecdysozoa</taxon>
        <taxon>Arthropoda</taxon>
        <taxon>Chelicerata</taxon>
        <taxon>Arachnida</taxon>
        <taxon>Araneae</taxon>
        <taxon>Araneomorphae</taxon>
        <taxon>Entelegynae</taxon>
        <taxon>Araneoidea</taxon>
        <taxon>Araneidae</taxon>
        <taxon>Caerostris</taxon>
    </lineage>
</organism>
<dbReference type="Proteomes" id="UP001054945">
    <property type="component" value="Unassembled WGS sequence"/>
</dbReference>
<accession>A0AAV4Y6J4</accession>
<feature type="non-terminal residue" evidence="2">
    <location>
        <position position="25"/>
    </location>
</feature>
<reference evidence="2 3" key="1">
    <citation type="submission" date="2021-06" db="EMBL/GenBank/DDBJ databases">
        <title>Caerostris extrusa draft genome.</title>
        <authorList>
            <person name="Kono N."/>
            <person name="Arakawa K."/>
        </authorList>
    </citation>
    <scope>NUCLEOTIDE SEQUENCE [LARGE SCALE GENOMIC DNA]</scope>
</reference>
<feature type="compositionally biased region" description="Low complexity" evidence="1">
    <location>
        <begin position="1"/>
        <end position="14"/>
    </location>
</feature>
<evidence type="ECO:0000256" key="1">
    <source>
        <dbReference type="SAM" id="MobiDB-lite"/>
    </source>
</evidence>
<name>A0AAV4Y6J4_CAEEX</name>
<protein>
    <submittedName>
        <fullName evidence="2">Uncharacterized protein</fullName>
    </submittedName>
</protein>
<feature type="region of interest" description="Disordered" evidence="1">
    <location>
        <begin position="1"/>
        <end position="25"/>
    </location>
</feature>
<keyword evidence="3" id="KW-1185">Reference proteome</keyword>
<evidence type="ECO:0000313" key="2">
    <source>
        <dbReference type="EMBL" id="GIZ02524.1"/>
    </source>
</evidence>
<proteinExistence type="predicted"/>
<gene>
    <name evidence="2" type="ORF">CEXT_356711</name>
</gene>
<evidence type="ECO:0000313" key="3">
    <source>
        <dbReference type="Proteomes" id="UP001054945"/>
    </source>
</evidence>
<dbReference type="EMBL" id="BPLR01001471">
    <property type="protein sequence ID" value="GIZ02524.1"/>
    <property type="molecule type" value="Genomic_DNA"/>
</dbReference>
<sequence length="25" mass="2508">MTPSSASSQSSPAPVMEDLTKPGTT</sequence>
<comment type="caution">
    <text evidence="2">The sequence shown here is derived from an EMBL/GenBank/DDBJ whole genome shotgun (WGS) entry which is preliminary data.</text>
</comment>
<dbReference type="AlphaFoldDB" id="A0AAV4Y6J4"/>